<keyword evidence="6 9" id="KW-0812">Transmembrane</keyword>
<dbReference type="InterPro" id="IPR050303">
    <property type="entry name" value="GatZ_KbaZ_carbometab"/>
</dbReference>
<evidence type="ECO:0000256" key="7">
    <source>
        <dbReference type="ARBA" id="ARBA00022989"/>
    </source>
</evidence>
<keyword evidence="4" id="KW-0762">Sugar transport</keyword>
<feature type="transmembrane region" description="Helical" evidence="9">
    <location>
        <begin position="140"/>
        <end position="160"/>
    </location>
</feature>
<keyword evidence="8 9" id="KW-0472">Membrane</keyword>
<keyword evidence="11" id="KW-1185">Reference proteome</keyword>
<evidence type="ECO:0000313" key="11">
    <source>
        <dbReference type="Proteomes" id="UP000256388"/>
    </source>
</evidence>
<name>A0A347ZU56_9CHLR</name>
<evidence type="ECO:0000256" key="1">
    <source>
        <dbReference type="ARBA" id="ARBA00004651"/>
    </source>
</evidence>
<dbReference type="GO" id="GO:0005886">
    <property type="term" value="C:plasma membrane"/>
    <property type="evidence" value="ECO:0007669"/>
    <property type="project" value="UniProtKB-SubCell"/>
</dbReference>
<dbReference type="OrthoDB" id="9815089at2"/>
<keyword evidence="2" id="KW-0813">Transport</keyword>
<evidence type="ECO:0000256" key="5">
    <source>
        <dbReference type="ARBA" id="ARBA00022683"/>
    </source>
</evidence>
<dbReference type="Pfam" id="PF03609">
    <property type="entry name" value="EII-Sor"/>
    <property type="match status" value="1"/>
</dbReference>
<keyword evidence="5" id="KW-0598">Phosphotransferase system</keyword>
<dbReference type="RefSeq" id="WP_116223749.1">
    <property type="nucleotide sequence ID" value="NZ_AP018437.1"/>
</dbReference>
<feature type="transmembrane region" description="Helical" evidence="9">
    <location>
        <begin position="217"/>
        <end position="238"/>
    </location>
</feature>
<keyword evidence="3" id="KW-1003">Cell membrane</keyword>
<sequence length="268" mass="28217">MASEALRICIAYLIVVILDTFVLSWQCISRPIVVGPIAGLILGDFKTGIILGASLESIFMGISAIGGSIPSDWTSATFITVAFTILSGQNTEAGLALAIPIGTVMQSISGLMMTFWSSLAPYWEKLAVSGKMKQFIGQSFFVSFLMQSVSAVVMFFAVAYGTGGLDALLGALPAWVMTGLGAASGMMIGIGVAILTSMIWSGSVGVFFFLGYVMVKFLNLSTLPIAIIGIVIAVTIFLQDKDVIEVKNSIQEKLGAGSKSSDEKGFFA</sequence>
<proteinExistence type="predicted"/>
<protein>
    <submittedName>
        <fullName evidence="10">PTS system mannose-specific IIC component/fructoselysine and glucoselysine-specific PTS system IIC component</fullName>
    </submittedName>
</protein>
<evidence type="ECO:0000256" key="3">
    <source>
        <dbReference type="ARBA" id="ARBA00022475"/>
    </source>
</evidence>
<dbReference type="Proteomes" id="UP000256388">
    <property type="component" value="Unassembled WGS sequence"/>
</dbReference>
<evidence type="ECO:0000256" key="9">
    <source>
        <dbReference type="SAM" id="Phobius"/>
    </source>
</evidence>
<organism evidence="10 11">
    <name type="scientific">Pelolinea submarina</name>
    <dbReference type="NCBI Taxonomy" id="913107"/>
    <lineage>
        <taxon>Bacteria</taxon>
        <taxon>Bacillati</taxon>
        <taxon>Chloroflexota</taxon>
        <taxon>Anaerolineae</taxon>
        <taxon>Anaerolineales</taxon>
        <taxon>Anaerolineaceae</taxon>
        <taxon>Pelolinea</taxon>
    </lineage>
</organism>
<dbReference type="EMBL" id="QUMS01000001">
    <property type="protein sequence ID" value="REG10580.1"/>
    <property type="molecule type" value="Genomic_DNA"/>
</dbReference>
<feature type="transmembrane region" description="Helical" evidence="9">
    <location>
        <begin position="95"/>
        <end position="119"/>
    </location>
</feature>
<gene>
    <name evidence="10" type="ORF">DFR64_0439</name>
</gene>
<dbReference type="GO" id="GO:0009401">
    <property type="term" value="P:phosphoenolpyruvate-dependent sugar phosphotransferase system"/>
    <property type="evidence" value="ECO:0007669"/>
    <property type="project" value="UniProtKB-KW"/>
</dbReference>
<evidence type="ECO:0000313" key="10">
    <source>
        <dbReference type="EMBL" id="REG10580.1"/>
    </source>
</evidence>
<reference evidence="10 11" key="1">
    <citation type="submission" date="2018-08" db="EMBL/GenBank/DDBJ databases">
        <title>Genomic Encyclopedia of Type Strains, Phase IV (KMG-IV): sequencing the most valuable type-strain genomes for metagenomic binning, comparative biology and taxonomic classification.</title>
        <authorList>
            <person name="Goeker M."/>
        </authorList>
    </citation>
    <scope>NUCLEOTIDE SEQUENCE [LARGE SCALE GENOMIC DNA]</scope>
    <source>
        <strain evidence="10 11">DSM 23923</strain>
    </source>
</reference>
<feature type="transmembrane region" description="Helical" evidence="9">
    <location>
        <begin position="180"/>
        <end position="210"/>
    </location>
</feature>
<dbReference type="PANTHER" id="PTHR32502">
    <property type="entry name" value="N-ACETYLGALACTOSAMINE PERMEASE II COMPONENT-RELATED"/>
    <property type="match status" value="1"/>
</dbReference>
<evidence type="ECO:0000256" key="2">
    <source>
        <dbReference type="ARBA" id="ARBA00022448"/>
    </source>
</evidence>
<evidence type="ECO:0000256" key="6">
    <source>
        <dbReference type="ARBA" id="ARBA00022692"/>
    </source>
</evidence>
<evidence type="ECO:0000256" key="8">
    <source>
        <dbReference type="ARBA" id="ARBA00023136"/>
    </source>
</evidence>
<keyword evidence="7 9" id="KW-1133">Transmembrane helix</keyword>
<accession>A0A347ZU56</accession>
<evidence type="ECO:0000256" key="4">
    <source>
        <dbReference type="ARBA" id="ARBA00022597"/>
    </source>
</evidence>
<dbReference type="InterPro" id="IPR004700">
    <property type="entry name" value="PTS_IIC_man"/>
</dbReference>
<comment type="caution">
    <text evidence="10">The sequence shown here is derived from an EMBL/GenBank/DDBJ whole genome shotgun (WGS) entry which is preliminary data.</text>
</comment>
<comment type="subcellular location">
    <subcellularLocation>
        <location evidence="1">Cell membrane</location>
        <topology evidence="1">Multi-pass membrane protein</topology>
    </subcellularLocation>
</comment>
<dbReference type="AlphaFoldDB" id="A0A347ZU56"/>
<dbReference type="PANTHER" id="PTHR32502:SF8">
    <property type="entry name" value="N-ACETYLGALACTOSAMINE PERMEASE IIC COMPONENT 1"/>
    <property type="match status" value="1"/>
</dbReference>
<dbReference type="PROSITE" id="PS51106">
    <property type="entry name" value="PTS_EIIC_TYPE_4"/>
    <property type="match status" value="1"/>
</dbReference>